<dbReference type="EMBL" id="PIPL01000001">
    <property type="protein sequence ID" value="RUO26793.1"/>
    <property type="molecule type" value="Genomic_DNA"/>
</dbReference>
<proteinExistence type="predicted"/>
<feature type="chain" id="PRO_5019281465" evidence="1">
    <location>
        <begin position="20"/>
        <end position="112"/>
    </location>
</feature>
<comment type="caution">
    <text evidence="2">The sequence shown here is derived from an EMBL/GenBank/DDBJ whole genome shotgun (WGS) entry which is preliminary data.</text>
</comment>
<name>A0A432W9G3_9GAMM</name>
<dbReference type="AlphaFoldDB" id="A0A432W9G3"/>
<reference evidence="2 3" key="1">
    <citation type="journal article" date="2011" name="Front. Microbiol.">
        <title>Genomic signatures of strain selection and enhancement in Bacillus atrophaeus var. globigii, a historical biowarfare simulant.</title>
        <authorList>
            <person name="Gibbons H.S."/>
            <person name="Broomall S.M."/>
            <person name="McNew L.A."/>
            <person name="Daligault H."/>
            <person name="Chapman C."/>
            <person name="Bruce D."/>
            <person name="Karavis M."/>
            <person name="Krepps M."/>
            <person name="McGregor P.A."/>
            <person name="Hong C."/>
            <person name="Park K.H."/>
            <person name="Akmal A."/>
            <person name="Feldman A."/>
            <person name="Lin J.S."/>
            <person name="Chang W.E."/>
            <person name="Higgs B.W."/>
            <person name="Demirev P."/>
            <person name="Lindquist J."/>
            <person name="Liem A."/>
            <person name="Fochler E."/>
            <person name="Read T.D."/>
            <person name="Tapia R."/>
            <person name="Johnson S."/>
            <person name="Bishop-Lilly K.A."/>
            <person name="Detter C."/>
            <person name="Han C."/>
            <person name="Sozhamannan S."/>
            <person name="Rosenzweig C.N."/>
            <person name="Skowronski E.W."/>
        </authorList>
    </citation>
    <scope>NUCLEOTIDE SEQUENCE [LARGE SCALE GENOMIC DNA]</scope>
    <source>
        <strain evidence="2 3">MLST1</strain>
    </source>
</reference>
<dbReference type="Proteomes" id="UP000288293">
    <property type="component" value="Unassembled WGS sequence"/>
</dbReference>
<evidence type="ECO:0000256" key="1">
    <source>
        <dbReference type="SAM" id="SignalP"/>
    </source>
</evidence>
<accession>A0A432W9G3</accession>
<sequence>MKKLLILPFVLLLAFSLSACTSNYRNVTQEADDGAYIRLSGNFMGTTMTINNQASVQLTERNISTFRLDGERVALFELQSGPQEILITRDGTTLVHRELYVSRGNTVAVRVP</sequence>
<keyword evidence="3" id="KW-1185">Reference proteome</keyword>
<dbReference type="RefSeq" id="WP_126803607.1">
    <property type="nucleotide sequence ID" value="NZ_PIPL01000001.1"/>
</dbReference>
<protein>
    <submittedName>
        <fullName evidence="2">Uncharacterized protein</fullName>
    </submittedName>
</protein>
<evidence type="ECO:0000313" key="2">
    <source>
        <dbReference type="EMBL" id="RUO26793.1"/>
    </source>
</evidence>
<gene>
    <name evidence="2" type="ORF">CWE09_08905</name>
</gene>
<feature type="signal peptide" evidence="1">
    <location>
        <begin position="1"/>
        <end position="19"/>
    </location>
</feature>
<dbReference type="OrthoDB" id="6400968at2"/>
<keyword evidence="1" id="KW-0732">Signal</keyword>
<evidence type="ECO:0000313" key="3">
    <source>
        <dbReference type="Proteomes" id="UP000288293"/>
    </source>
</evidence>
<dbReference type="PROSITE" id="PS51257">
    <property type="entry name" value="PROKAR_LIPOPROTEIN"/>
    <property type="match status" value="1"/>
</dbReference>
<organism evidence="2 3">
    <name type="scientific">Aliidiomarina minuta</name>
    <dbReference type="NCBI Taxonomy" id="880057"/>
    <lineage>
        <taxon>Bacteria</taxon>
        <taxon>Pseudomonadati</taxon>
        <taxon>Pseudomonadota</taxon>
        <taxon>Gammaproteobacteria</taxon>
        <taxon>Alteromonadales</taxon>
        <taxon>Idiomarinaceae</taxon>
        <taxon>Aliidiomarina</taxon>
    </lineage>
</organism>